<dbReference type="AlphaFoldDB" id="A0A4V3CZX5"/>
<dbReference type="Proteomes" id="UP000295444">
    <property type="component" value="Unassembled WGS sequence"/>
</dbReference>
<organism evidence="2 3">
    <name type="scientific">Labedaea rhizosphaerae</name>
    <dbReference type="NCBI Taxonomy" id="598644"/>
    <lineage>
        <taxon>Bacteria</taxon>
        <taxon>Bacillati</taxon>
        <taxon>Actinomycetota</taxon>
        <taxon>Actinomycetes</taxon>
        <taxon>Pseudonocardiales</taxon>
        <taxon>Pseudonocardiaceae</taxon>
        <taxon>Labedaea</taxon>
    </lineage>
</organism>
<keyword evidence="3" id="KW-1185">Reference proteome</keyword>
<name>A0A4V3CZX5_LABRH</name>
<keyword evidence="1" id="KW-1133">Transmembrane helix</keyword>
<evidence type="ECO:0000256" key="1">
    <source>
        <dbReference type="SAM" id="Phobius"/>
    </source>
</evidence>
<keyword evidence="1" id="KW-0472">Membrane</keyword>
<feature type="transmembrane region" description="Helical" evidence="1">
    <location>
        <begin position="189"/>
        <end position="206"/>
    </location>
</feature>
<evidence type="ECO:0000313" key="2">
    <source>
        <dbReference type="EMBL" id="TDQ01361.1"/>
    </source>
</evidence>
<comment type="caution">
    <text evidence="2">The sequence shown here is derived from an EMBL/GenBank/DDBJ whole genome shotgun (WGS) entry which is preliminary data.</text>
</comment>
<feature type="transmembrane region" description="Helical" evidence="1">
    <location>
        <begin position="70"/>
        <end position="89"/>
    </location>
</feature>
<evidence type="ECO:0008006" key="4">
    <source>
        <dbReference type="Google" id="ProtNLM"/>
    </source>
</evidence>
<dbReference type="NCBIfam" id="NF041646">
    <property type="entry name" value="VC0807_fam"/>
    <property type="match status" value="1"/>
</dbReference>
<proteinExistence type="predicted"/>
<feature type="transmembrane region" description="Helical" evidence="1">
    <location>
        <begin position="95"/>
        <end position="116"/>
    </location>
</feature>
<keyword evidence="1" id="KW-0812">Transmembrane</keyword>
<feature type="transmembrane region" description="Helical" evidence="1">
    <location>
        <begin position="18"/>
        <end position="38"/>
    </location>
</feature>
<feature type="transmembrane region" description="Helical" evidence="1">
    <location>
        <begin position="155"/>
        <end position="177"/>
    </location>
</feature>
<reference evidence="2 3" key="1">
    <citation type="submission" date="2019-03" db="EMBL/GenBank/DDBJ databases">
        <title>Genomic Encyclopedia of Type Strains, Phase IV (KMG-IV): sequencing the most valuable type-strain genomes for metagenomic binning, comparative biology and taxonomic classification.</title>
        <authorList>
            <person name="Goeker M."/>
        </authorList>
    </citation>
    <scope>NUCLEOTIDE SEQUENCE [LARGE SCALE GENOMIC DNA]</scope>
    <source>
        <strain evidence="2 3">DSM 45361</strain>
    </source>
</reference>
<gene>
    <name evidence="2" type="ORF">EV186_1021229</name>
</gene>
<evidence type="ECO:0000313" key="3">
    <source>
        <dbReference type="Proteomes" id="UP000295444"/>
    </source>
</evidence>
<accession>A0A4V3CZX5</accession>
<dbReference type="EMBL" id="SNXZ01000002">
    <property type="protein sequence ID" value="TDQ01361.1"/>
    <property type="molecule type" value="Genomic_DNA"/>
</dbReference>
<protein>
    <recommendedName>
        <fullName evidence="4">Intracellular septation protein A</fullName>
    </recommendedName>
</protein>
<sequence length="219" mass="23962">MSHIGVVMSASPSPLRTWVPTMVFNVALPIATYIVLSGNGMADVPALILSGIWPVVELGLSYARTRHFDELSIMVLIFLVIGVLTSLLFTSARVLLIKESALTGLFGVVLLASLLAKRPLMFYFGRKFATDGTPEKIAWWNGLWQYEGFRRGQRMLTVVWGVAFLGEAVLRILLGLFLPVATMVVINNVLPYVVLAALVVGTSMWGRRQQAAREQAAAA</sequence>